<dbReference type="GO" id="GO:0035556">
    <property type="term" value="P:intracellular signal transduction"/>
    <property type="evidence" value="ECO:0007669"/>
    <property type="project" value="InterPro"/>
</dbReference>
<dbReference type="SMART" id="SM00325">
    <property type="entry name" value="RhoGEF"/>
    <property type="match status" value="1"/>
</dbReference>
<organism evidence="3 4">
    <name type="scientific">Eufriesea mexicana</name>
    <dbReference type="NCBI Taxonomy" id="516756"/>
    <lineage>
        <taxon>Eukaryota</taxon>
        <taxon>Metazoa</taxon>
        <taxon>Ecdysozoa</taxon>
        <taxon>Arthropoda</taxon>
        <taxon>Hexapoda</taxon>
        <taxon>Insecta</taxon>
        <taxon>Pterygota</taxon>
        <taxon>Neoptera</taxon>
        <taxon>Endopterygota</taxon>
        <taxon>Hymenoptera</taxon>
        <taxon>Apocrita</taxon>
        <taxon>Aculeata</taxon>
        <taxon>Apoidea</taxon>
        <taxon>Anthophila</taxon>
        <taxon>Apidae</taxon>
        <taxon>Eufriesea</taxon>
    </lineage>
</organism>
<dbReference type="InterPro" id="IPR011993">
    <property type="entry name" value="PH-like_dom_sf"/>
</dbReference>
<evidence type="ECO:0000313" key="4">
    <source>
        <dbReference type="Proteomes" id="UP000250275"/>
    </source>
</evidence>
<dbReference type="InterPro" id="IPR035899">
    <property type="entry name" value="DBL_dom_sf"/>
</dbReference>
<dbReference type="Proteomes" id="UP000250275">
    <property type="component" value="Unassembled WGS sequence"/>
</dbReference>
<sequence length="477" mass="55448">MNSSRSPQTPLSFELKQIINDRNVLSMRSRMKVLNSLNEDNQKQFEEKERRLRLQAIQEIFTTEVTYLRHLETLMEYFVQPMFERKLLNHNLLLTLSENIKTLYNVSGELIKELKEDPQNITSAFHKVAPFFKLYSVYAYDYEQILSLLQAKQENDAVFKDFITKQETRPEVGRKLPSLLIMPIQRVPRYKLLLREVLQHTSNKHKEYNLLQACLVEVEKAARHMNTFIEQYEETQKLLKLQKCIINPINLVKPGRKLIKQGALMRVSRRRNSAYRRYFVLLNDILLYCKGDPEISLTVCCVLPLNKCKIESVLSGGLFCVTCLNETLLLYSEKDDSNLWMEAIQSSIKKYAECRQTLRKDSSSRKPLRHNNLNLFPSENIPIVAGKRKRSNVETEINLDASKIMYLKKDNEADVDTQSGNNCLEITAEESVHFEVHSAPCLSPIHSLNCKQESSTLKSISEFFVSLGSTLKEFFNF</sequence>
<dbReference type="InterPro" id="IPR000219">
    <property type="entry name" value="DH_dom"/>
</dbReference>
<dbReference type="Gene3D" id="2.30.29.30">
    <property type="entry name" value="Pleckstrin-homology domain (PH domain)/Phosphotyrosine-binding domain (PTB)"/>
    <property type="match status" value="1"/>
</dbReference>
<proteinExistence type="predicted"/>
<dbReference type="InterPro" id="IPR051092">
    <property type="entry name" value="FYVE_RhoGEF_PH"/>
</dbReference>
<dbReference type="PROSITE" id="PS00741">
    <property type="entry name" value="DH_1"/>
    <property type="match status" value="1"/>
</dbReference>
<keyword evidence="4" id="KW-1185">Reference proteome</keyword>
<reference evidence="3 4" key="1">
    <citation type="submission" date="2015-07" db="EMBL/GenBank/DDBJ databases">
        <title>The genome of Eufriesea mexicana.</title>
        <authorList>
            <person name="Pan H."/>
            <person name="Kapheim K."/>
        </authorList>
    </citation>
    <scope>NUCLEOTIDE SEQUENCE [LARGE SCALE GENOMIC DNA]</scope>
    <source>
        <strain evidence="3">0111107269</strain>
        <tissue evidence="3">Whole body</tissue>
    </source>
</reference>
<dbReference type="GO" id="GO:0005737">
    <property type="term" value="C:cytoplasm"/>
    <property type="evidence" value="ECO:0007669"/>
    <property type="project" value="TreeGrafter"/>
</dbReference>
<feature type="domain" description="DH" evidence="2">
    <location>
        <begin position="52"/>
        <end position="228"/>
    </location>
</feature>
<dbReference type="EMBL" id="KQ761834">
    <property type="protein sequence ID" value="OAD56686.1"/>
    <property type="molecule type" value="Genomic_DNA"/>
</dbReference>
<evidence type="ECO:0000313" key="3">
    <source>
        <dbReference type="EMBL" id="OAD56686.1"/>
    </source>
</evidence>
<evidence type="ECO:0000259" key="2">
    <source>
        <dbReference type="PROSITE" id="PS50010"/>
    </source>
</evidence>
<evidence type="ECO:0000259" key="1">
    <source>
        <dbReference type="PROSITE" id="PS50003"/>
    </source>
</evidence>
<accession>A0A310SFL5</accession>
<dbReference type="Pfam" id="PF00169">
    <property type="entry name" value="PH"/>
    <property type="match status" value="1"/>
</dbReference>
<dbReference type="SUPFAM" id="SSF50729">
    <property type="entry name" value="PH domain-like"/>
    <property type="match status" value="1"/>
</dbReference>
<dbReference type="GO" id="GO:0005085">
    <property type="term" value="F:guanyl-nucleotide exchange factor activity"/>
    <property type="evidence" value="ECO:0007669"/>
    <property type="project" value="InterPro"/>
</dbReference>
<dbReference type="PANTHER" id="PTHR12673">
    <property type="entry name" value="FACIOGENITAL DYSPLASIA PROTEIN"/>
    <property type="match status" value="1"/>
</dbReference>
<dbReference type="AlphaFoldDB" id="A0A310SFL5"/>
<dbReference type="SUPFAM" id="SSF48065">
    <property type="entry name" value="DBL homology domain (DH-domain)"/>
    <property type="match status" value="1"/>
</dbReference>
<gene>
    <name evidence="3" type="ORF">WN48_03148</name>
</gene>
<dbReference type="PANTHER" id="PTHR12673:SF159">
    <property type="entry name" value="LD03170P"/>
    <property type="match status" value="1"/>
</dbReference>
<dbReference type="Gene3D" id="1.20.900.10">
    <property type="entry name" value="Dbl homology (DH) domain"/>
    <property type="match status" value="1"/>
</dbReference>
<name>A0A310SFL5_9HYME</name>
<feature type="non-terminal residue" evidence="3">
    <location>
        <position position="477"/>
    </location>
</feature>
<dbReference type="InterPro" id="IPR001849">
    <property type="entry name" value="PH_domain"/>
</dbReference>
<dbReference type="Pfam" id="PF00621">
    <property type="entry name" value="RhoGEF"/>
    <property type="match status" value="1"/>
</dbReference>
<dbReference type="CDD" id="cd00160">
    <property type="entry name" value="RhoGEF"/>
    <property type="match status" value="1"/>
</dbReference>
<dbReference type="OrthoDB" id="245697at2759"/>
<dbReference type="PROSITE" id="PS50003">
    <property type="entry name" value="PH_DOMAIN"/>
    <property type="match status" value="1"/>
</dbReference>
<feature type="domain" description="PH" evidence="1">
    <location>
        <begin position="257"/>
        <end position="349"/>
    </location>
</feature>
<dbReference type="SMART" id="SM00233">
    <property type="entry name" value="PH"/>
    <property type="match status" value="1"/>
</dbReference>
<protein>
    <submittedName>
        <fullName evidence="3">Rac guanine nucleotide exchange factor JJ</fullName>
    </submittedName>
</protein>
<dbReference type="InterPro" id="IPR001331">
    <property type="entry name" value="GDS_CDC24_CS"/>
</dbReference>
<dbReference type="PROSITE" id="PS50010">
    <property type="entry name" value="DH_2"/>
    <property type="match status" value="1"/>
</dbReference>